<proteinExistence type="predicted"/>
<gene>
    <name evidence="1" type="ORF">PHPALM_12577</name>
</gene>
<keyword evidence="2" id="KW-1185">Reference proteome</keyword>
<dbReference type="Proteomes" id="UP000237271">
    <property type="component" value="Unassembled WGS sequence"/>
</dbReference>
<organism evidence="1 2">
    <name type="scientific">Phytophthora palmivora</name>
    <dbReference type="NCBI Taxonomy" id="4796"/>
    <lineage>
        <taxon>Eukaryota</taxon>
        <taxon>Sar</taxon>
        <taxon>Stramenopiles</taxon>
        <taxon>Oomycota</taxon>
        <taxon>Peronosporomycetes</taxon>
        <taxon>Peronosporales</taxon>
        <taxon>Peronosporaceae</taxon>
        <taxon>Phytophthora</taxon>
    </lineage>
</organism>
<sequence>MVHSESMTQTVDTSTRTLGEDFTFRSPYKKQRVLPTGRQNVPVRILCSIGFLEQDELLDELCTEQLIFAIERNLPPPIDVLVDERNCICVVSQSTFQAEEIMQSFIFRLARLQVQLTKCWLVIAMGEALTSPDTEDMMNSFFVALTQFRIEIHVLTRIVSHFTAQSLLHKICMEDLFSKSLNELKLLVQNVVTDEQLEVLWRQIQYGQAEGLYNAANATARSPRIDLKIEDNGLSGLTNLSRLDISASTVEDLSFTAADISSLQEIVLSNNAFSTLPKFFYEREYPQEKVNISLQWTVPNSMELPEEYFANLKANIGKFTGWNHYLALRDSCSNITNNYTTPTTIVCNNGEHIAVESGSSSVVDTSGANIVRGCISITGMLVVAMLVATLI</sequence>
<reference evidence="1 2" key="1">
    <citation type="journal article" date="2017" name="Genome Biol. Evol.">
        <title>Phytophthora megakarya and P. palmivora, closely related causal agents of cacao black pod rot, underwent increases in genome sizes and gene numbers by different mechanisms.</title>
        <authorList>
            <person name="Ali S.S."/>
            <person name="Shao J."/>
            <person name="Lary D.J."/>
            <person name="Kronmiller B."/>
            <person name="Shen D."/>
            <person name="Strem M.D."/>
            <person name="Amoako-Attah I."/>
            <person name="Akrofi A.Y."/>
            <person name="Begoude B.A."/>
            <person name="Ten Hoopen G.M."/>
            <person name="Coulibaly K."/>
            <person name="Kebe B.I."/>
            <person name="Melnick R.L."/>
            <person name="Guiltinan M.J."/>
            <person name="Tyler B.M."/>
            <person name="Meinhardt L.W."/>
            <person name="Bailey B.A."/>
        </authorList>
    </citation>
    <scope>NUCLEOTIDE SEQUENCE [LARGE SCALE GENOMIC DNA]</scope>
    <source>
        <strain evidence="2">sbr112.9</strain>
    </source>
</reference>
<protein>
    <submittedName>
        <fullName evidence="1">Uncharacterized protein</fullName>
    </submittedName>
</protein>
<dbReference type="Gene3D" id="3.80.10.10">
    <property type="entry name" value="Ribonuclease Inhibitor"/>
    <property type="match status" value="1"/>
</dbReference>
<dbReference type="AlphaFoldDB" id="A0A2P4XZE5"/>
<evidence type="ECO:0000313" key="2">
    <source>
        <dbReference type="Proteomes" id="UP000237271"/>
    </source>
</evidence>
<comment type="caution">
    <text evidence="1">The sequence shown here is derived from an EMBL/GenBank/DDBJ whole genome shotgun (WGS) entry which is preliminary data.</text>
</comment>
<dbReference type="EMBL" id="NCKW01006708">
    <property type="protein sequence ID" value="POM70925.1"/>
    <property type="molecule type" value="Genomic_DNA"/>
</dbReference>
<dbReference type="InterPro" id="IPR032675">
    <property type="entry name" value="LRR_dom_sf"/>
</dbReference>
<accession>A0A2P4XZE5</accession>
<evidence type="ECO:0000313" key="1">
    <source>
        <dbReference type="EMBL" id="POM70925.1"/>
    </source>
</evidence>
<name>A0A2P4XZE5_9STRA</name>
<dbReference type="SUPFAM" id="SSF52058">
    <property type="entry name" value="L domain-like"/>
    <property type="match status" value="1"/>
</dbReference>
<dbReference type="OrthoDB" id="115253at2759"/>